<dbReference type="OrthoDB" id="5419927at2759"/>
<dbReference type="RefSeq" id="XP_018127742.1">
    <property type="nucleotide sequence ID" value="XM_018276542.2"/>
</dbReference>
<accession>A0A1B8GDV5</accession>
<reference evidence="5" key="2">
    <citation type="journal article" date="2018" name="Nat. Commun.">
        <title>Extreme sensitivity to ultraviolet light in the fungal pathogen causing white-nose syndrome of bats.</title>
        <authorList>
            <person name="Palmer J.M."/>
            <person name="Drees K.P."/>
            <person name="Foster J.T."/>
            <person name="Lindner D.L."/>
        </authorList>
    </citation>
    <scope>NUCLEOTIDE SEQUENCE [LARGE SCALE GENOMIC DNA]</scope>
    <source>
        <strain evidence="5">UAMH 10579</strain>
    </source>
</reference>
<gene>
    <name evidence="4" type="ORF">VE01_07106</name>
</gene>
<evidence type="ECO:0000259" key="3">
    <source>
        <dbReference type="Pfam" id="PF24883"/>
    </source>
</evidence>
<evidence type="ECO:0000313" key="4">
    <source>
        <dbReference type="EMBL" id="OBT94009.1"/>
    </source>
</evidence>
<dbReference type="EMBL" id="KV460247">
    <property type="protein sequence ID" value="OBT94009.1"/>
    <property type="molecule type" value="Genomic_DNA"/>
</dbReference>
<keyword evidence="1" id="KW-0677">Repeat</keyword>
<sequence length="644" mass="72604">MEPSKLDIPDLQLQSLAVDFIDNRLDKYHPAFSTPPARYDPARGSFMPVLTPRPDTTMQSQQQKKQQQPSTTPQADDVQLIPRPRAEPAKALKFWDSLFVRAMNKFTAGPDAAKEPSGRAEAGYSIRDKKDWTAVFDTLQEAKQCYFQKKGIKGTFRRVYRSIADFGAPVLLDVTKLVPETGCLFVTPVVGSIQIVLEAVKKAAEVRKAMDGAFDNIDMKFQDIELFLQTFPDDDNIDEASIDLIVAAFAAIESVIGFLIQSILKRIGGSILKRGDYEKEALDTLETVQSKSNLLNSQANNSEKWMVRQGFQAVFKETGHIKDMFLSVLDPLLDQLNATREELAATQKTNREDRAVYLGIISTLSRPASPNPPPYDSTVEPEQFIGPQELLDWIDVPDAASEDRKLINERWQMRVPLNEQAQAEQLIRSTQFKDWVVAGTSSQLLIHGEYDGQRYVSGLSLFCSSFAQSLEARAPRFIPLIFFCGLHTDPDMDRHTGGRAVIQNFICQLLCQFDFDTRSFASEKLDEHLIQLGDIDELCRLFQWLVGKLPQSVVLFCVIDGVGYYEREEFEHDIGFVVEKLLRISAEKKTQAGVKILLTSSNRTTYIRQPFPDELVLSIESLARANMVPSKSRLERQLGESQPM</sequence>
<dbReference type="PANTHER" id="PTHR40619:SF3">
    <property type="entry name" value="FUNGAL STAND N-TERMINAL GOODBYE DOMAIN-CONTAINING PROTEIN"/>
    <property type="match status" value="1"/>
</dbReference>
<dbReference type="InterPro" id="IPR056884">
    <property type="entry name" value="NPHP3-like_N"/>
</dbReference>
<feature type="domain" description="Nephrocystin 3-like N-terminal" evidence="3">
    <location>
        <begin position="424"/>
        <end position="600"/>
    </location>
</feature>
<reference evidence="4 5" key="1">
    <citation type="submission" date="2016-03" db="EMBL/GenBank/DDBJ databases">
        <title>Comparative genomics of Pseudogymnoascus destructans, the fungus causing white-nose syndrome of bats.</title>
        <authorList>
            <person name="Palmer J.M."/>
            <person name="Drees K.P."/>
            <person name="Foster J.T."/>
            <person name="Lindner D.L."/>
        </authorList>
    </citation>
    <scope>NUCLEOTIDE SEQUENCE [LARGE SCALE GENOMIC DNA]</scope>
    <source>
        <strain evidence="4 5">UAMH 10579</strain>
    </source>
</reference>
<keyword evidence="5" id="KW-1185">Reference proteome</keyword>
<dbReference type="PANTHER" id="PTHR40619">
    <property type="entry name" value="FUNGAL STAND N-TERMINAL GOODBYE DOMAIN-CONTAINING PROTEIN"/>
    <property type="match status" value="1"/>
</dbReference>
<name>A0A1B8GDV5_9PEZI</name>
<protein>
    <recommendedName>
        <fullName evidence="3">Nephrocystin 3-like N-terminal domain-containing protein</fullName>
    </recommendedName>
</protein>
<dbReference type="Proteomes" id="UP000091956">
    <property type="component" value="Unassembled WGS sequence"/>
</dbReference>
<proteinExistence type="predicted"/>
<feature type="compositionally biased region" description="Low complexity" evidence="2">
    <location>
        <begin position="59"/>
        <end position="74"/>
    </location>
</feature>
<evidence type="ECO:0000313" key="5">
    <source>
        <dbReference type="Proteomes" id="UP000091956"/>
    </source>
</evidence>
<evidence type="ECO:0000256" key="2">
    <source>
        <dbReference type="SAM" id="MobiDB-lite"/>
    </source>
</evidence>
<organism evidence="4 5">
    <name type="scientific">Pseudogymnoascus verrucosus</name>
    <dbReference type="NCBI Taxonomy" id="342668"/>
    <lineage>
        <taxon>Eukaryota</taxon>
        <taxon>Fungi</taxon>
        <taxon>Dikarya</taxon>
        <taxon>Ascomycota</taxon>
        <taxon>Pezizomycotina</taxon>
        <taxon>Leotiomycetes</taxon>
        <taxon>Thelebolales</taxon>
        <taxon>Thelebolaceae</taxon>
        <taxon>Pseudogymnoascus</taxon>
    </lineage>
</organism>
<feature type="region of interest" description="Disordered" evidence="2">
    <location>
        <begin position="32"/>
        <end position="80"/>
    </location>
</feature>
<dbReference type="AlphaFoldDB" id="A0A1B8GDV5"/>
<dbReference type="GeneID" id="28840492"/>
<dbReference type="STRING" id="342668.A0A1B8GDV5"/>
<dbReference type="Pfam" id="PF24883">
    <property type="entry name" value="NPHP3_N"/>
    <property type="match status" value="1"/>
</dbReference>
<evidence type="ECO:0000256" key="1">
    <source>
        <dbReference type="ARBA" id="ARBA00022737"/>
    </source>
</evidence>